<proteinExistence type="inferred from homology"/>
<dbReference type="PROSITE" id="PS52016">
    <property type="entry name" value="TONB_DEPENDENT_REC_3"/>
    <property type="match status" value="1"/>
</dbReference>
<dbReference type="InterPro" id="IPR012910">
    <property type="entry name" value="Plug_dom"/>
</dbReference>
<gene>
    <name evidence="10" type="ORF">DET52_1112</name>
</gene>
<dbReference type="EMBL" id="SNWI01000011">
    <property type="protein sequence ID" value="TDN96632.1"/>
    <property type="molecule type" value="Genomic_DNA"/>
</dbReference>
<keyword evidence="4 7" id="KW-0812">Transmembrane</keyword>
<dbReference type="OrthoDB" id="9768177at2"/>
<protein>
    <submittedName>
        <fullName evidence="10">TonB-linked SusC/RagA family outer membrane protein</fullName>
    </submittedName>
</protein>
<dbReference type="Pfam" id="PF13715">
    <property type="entry name" value="CarbopepD_reg_2"/>
    <property type="match status" value="1"/>
</dbReference>
<evidence type="ECO:0000313" key="11">
    <source>
        <dbReference type="Proteomes" id="UP000294848"/>
    </source>
</evidence>
<dbReference type="RefSeq" id="WP_133466589.1">
    <property type="nucleotide sequence ID" value="NZ_SNWI01000011.1"/>
</dbReference>
<dbReference type="Gene3D" id="2.60.40.1120">
    <property type="entry name" value="Carboxypeptidase-like, regulatory domain"/>
    <property type="match status" value="1"/>
</dbReference>
<dbReference type="Proteomes" id="UP000294848">
    <property type="component" value="Unassembled WGS sequence"/>
</dbReference>
<evidence type="ECO:0000256" key="2">
    <source>
        <dbReference type="ARBA" id="ARBA00022448"/>
    </source>
</evidence>
<feature type="chain" id="PRO_5020996042" evidence="8">
    <location>
        <begin position="21"/>
        <end position="1060"/>
    </location>
</feature>
<evidence type="ECO:0000256" key="4">
    <source>
        <dbReference type="ARBA" id="ARBA00022692"/>
    </source>
</evidence>
<keyword evidence="5 7" id="KW-0472">Membrane</keyword>
<evidence type="ECO:0000259" key="9">
    <source>
        <dbReference type="Pfam" id="PF07715"/>
    </source>
</evidence>
<dbReference type="InterPro" id="IPR008969">
    <property type="entry name" value="CarboxyPept-like_regulatory"/>
</dbReference>
<dbReference type="InterPro" id="IPR023996">
    <property type="entry name" value="TonB-dep_OMP_SusC/RagA"/>
</dbReference>
<evidence type="ECO:0000256" key="7">
    <source>
        <dbReference type="PROSITE-ProRule" id="PRU01360"/>
    </source>
</evidence>
<reference evidence="10 11" key="1">
    <citation type="submission" date="2019-03" db="EMBL/GenBank/DDBJ databases">
        <title>Freshwater and sediment microbial communities from various areas in North America, analyzing microbe dynamics in response to fracking.</title>
        <authorList>
            <person name="Lamendella R."/>
        </authorList>
    </citation>
    <scope>NUCLEOTIDE SEQUENCE [LARGE SCALE GENOMIC DNA]</scope>
    <source>
        <strain evidence="10 11">114D</strain>
    </source>
</reference>
<comment type="caution">
    <text evidence="10">The sequence shown here is derived from an EMBL/GenBank/DDBJ whole genome shotgun (WGS) entry which is preliminary data.</text>
</comment>
<evidence type="ECO:0000256" key="5">
    <source>
        <dbReference type="ARBA" id="ARBA00023136"/>
    </source>
</evidence>
<dbReference type="InterPro" id="IPR039426">
    <property type="entry name" value="TonB-dep_rcpt-like"/>
</dbReference>
<dbReference type="NCBIfam" id="TIGR04056">
    <property type="entry name" value="OMP_RagA_SusC"/>
    <property type="match status" value="1"/>
</dbReference>
<keyword evidence="3 7" id="KW-1134">Transmembrane beta strand</keyword>
<evidence type="ECO:0000256" key="1">
    <source>
        <dbReference type="ARBA" id="ARBA00004571"/>
    </source>
</evidence>
<dbReference type="GO" id="GO:0009279">
    <property type="term" value="C:cell outer membrane"/>
    <property type="evidence" value="ECO:0007669"/>
    <property type="project" value="UniProtKB-SubCell"/>
</dbReference>
<dbReference type="InterPro" id="IPR023997">
    <property type="entry name" value="TonB-dep_OMP_SusC/RagA_CS"/>
</dbReference>
<dbReference type="Pfam" id="PF07715">
    <property type="entry name" value="Plug"/>
    <property type="match status" value="1"/>
</dbReference>
<dbReference type="SUPFAM" id="SSF49464">
    <property type="entry name" value="Carboxypeptidase regulatory domain-like"/>
    <property type="match status" value="1"/>
</dbReference>
<dbReference type="InterPro" id="IPR036942">
    <property type="entry name" value="Beta-barrel_TonB_sf"/>
</dbReference>
<sequence length="1060" mass="116455">MKQILLLLSIMFFGSGIASAQTTVHGKVTSAEGEALPGVNVVITGSTNGTITDDTGKFTLLVTDIQNDQLTFSFIGYQAQKVKLNGQTELKVILKEKFQDLDEVVVLGYGEIRKRDLTGSVTKVTESENIARQYNTVDEMLQGRAAGVQVSSNAGSPGGAISVRIRGTNSLRGNNEPLYVIDGVIINSAGEDVLDASSDANEMQTDQNGLTGLNPRDIESMEILKDASATAIYGSRGANGVVLITTKKGADSSGKAKINFYATTDISKIMNKVDVLDALSFARYQNEADVIEESNPSYSIDGNHIYEMTYTTDADGNEVGTPGTTPLEQIDWQDAVYKTAVSHSEGLSIAGRNDKTNYYFSAGYNDTKGIVETTKIKSGDIRLNLTTELMPKLKMDNRISAMYRKGTFAQAGSKSGGNRSFTKQVLTYRPIIGLTGDEGDDLDLEISNPYGFLEDFDDITEETRLNVSTSLEYEIIKGLKYKLRGGVDSRTKERQRWYGPQIFKGGKENGVANYSDLKRYSYTIDNILTYNERVAKGQRINATAAVTYDGVKFKNRVYEITDFPVKTLRSEAPQLGQIVQQPYSFLYADEEIFSLLGRINYTIKDKYIVTASFRADQSSKFSSENQWGYFPSLAAAWRLGEEGFIKDLDIFHNLKIRAGWGQTGNQAINPYQTLSTYQTAYYVDAAGGTIIGSVPARIANKDLTWEKTEQLNAGLDIAFLDGKLSATIDAYYKSTKDLLQNIALPTSSGFSSMTINRGKIENKGIEMSLNALIVNKKDFTIEAGGHISVNRNKVLELGVPSAPVWLDGQQSDEVFYLGNNVSTGTYFKAPANIFMEGQPIGMFWGYETNGVYQDQSMADAGPTYFGTPNQAGDLIFVDQNGDGNIGIEDRTFIGNPNPDFTYGFDFVITWNNFTLKALFDGVYGNDIANGYNLELGFTDGLTKNVLTAAYKDAWRTDAPSNLYTRVGYTQMNQGFSDRIVEDGSYLRLNNITLGYDIPFSNAAISNVNLYVSGKNLIYITDYSGYNPQVTSFLNDGTIMGVDWVGTPNVRSVLLGINVTF</sequence>
<comment type="subcellular location">
    <subcellularLocation>
        <location evidence="1 7">Cell outer membrane</location>
        <topology evidence="1 7">Multi-pass membrane protein</topology>
    </subcellularLocation>
</comment>
<evidence type="ECO:0000256" key="3">
    <source>
        <dbReference type="ARBA" id="ARBA00022452"/>
    </source>
</evidence>
<evidence type="ECO:0000313" key="10">
    <source>
        <dbReference type="EMBL" id="TDN96632.1"/>
    </source>
</evidence>
<organism evidence="10 11">
    <name type="scientific">Sunxiuqinia elliptica</name>
    <dbReference type="NCBI Taxonomy" id="655355"/>
    <lineage>
        <taxon>Bacteria</taxon>
        <taxon>Pseudomonadati</taxon>
        <taxon>Bacteroidota</taxon>
        <taxon>Bacteroidia</taxon>
        <taxon>Marinilabiliales</taxon>
        <taxon>Prolixibacteraceae</taxon>
        <taxon>Sunxiuqinia</taxon>
    </lineage>
</organism>
<name>A0A4R6GN24_9BACT</name>
<evidence type="ECO:0000256" key="8">
    <source>
        <dbReference type="SAM" id="SignalP"/>
    </source>
</evidence>
<keyword evidence="6 7" id="KW-0998">Cell outer membrane</keyword>
<dbReference type="Gene3D" id="2.40.170.20">
    <property type="entry name" value="TonB-dependent receptor, beta-barrel domain"/>
    <property type="match status" value="1"/>
</dbReference>
<dbReference type="SUPFAM" id="SSF56935">
    <property type="entry name" value="Porins"/>
    <property type="match status" value="1"/>
</dbReference>
<evidence type="ECO:0000256" key="6">
    <source>
        <dbReference type="ARBA" id="ARBA00023237"/>
    </source>
</evidence>
<keyword evidence="8" id="KW-0732">Signal</keyword>
<dbReference type="AlphaFoldDB" id="A0A4R6GN24"/>
<dbReference type="Gene3D" id="2.170.130.10">
    <property type="entry name" value="TonB-dependent receptor, plug domain"/>
    <property type="match status" value="1"/>
</dbReference>
<dbReference type="NCBIfam" id="TIGR04057">
    <property type="entry name" value="SusC_RagA_signa"/>
    <property type="match status" value="1"/>
</dbReference>
<keyword evidence="2 7" id="KW-0813">Transport</keyword>
<feature type="signal peptide" evidence="8">
    <location>
        <begin position="1"/>
        <end position="20"/>
    </location>
</feature>
<comment type="similarity">
    <text evidence="7">Belongs to the TonB-dependent receptor family.</text>
</comment>
<accession>A0A4R6GN24</accession>
<dbReference type="InterPro" id="IPR037066">
    <property type="entry name" value="Plug_dom_sf"/>
</dbReference>
<feature type="domain" description="TonB-dependent receptor plug" evidence="9">
    <location>
        <begin position="114"/>
        <end position="241"/>
    </location>
</feature>